<keyword evidence="3" id="KW-1185">Reference proteome</keyword>
<comment type="caution">
    <text evidence="2">The sequence shown here is derived from an EMBL/GenBank/DDBJ whole genome shotgun (WGS) entry which is preliminary data.</text>
</comment>
<feature type="transmembrane region" description="Helical" evidence="1">
    <location>
        <begin position="7"/>
        <end position="25"/>
    </location>
</feature>
<sequence length="423" mass="46338">MTQRERILSIGIGGLFVVLALNWGFNQYRSAIKYRQGRLNSLTKEAEDLQAKLLAGAEAERQLGEYKVRSLSSDPEVAKSSYQAWLLSTVGRLGIADAVVDPVGSGPVDDLYTQFAYRVSGKTNLTGVVDLVYAIQSRDQLHRIREINFAPMRQTLSQAAKKTEADEEMLSLVLMIDAIALNIAEATPAPPSDEPSWRITRSLDASRAAILNRNFFQPPNQAPQFEGAATIVAYRGKENELPLKFSDPENNRVNVSIEGDLPEWVRWDAESAKLVVTPPAKAEVSEENGDDSADNNADAIKEFEVRVIATDDGFPHRQTTQSLVVRTQDPPPPPAPPKATPGFDDATQTFLTALVQGGDDWTAWMNVRTRGTTLKLKIGDEFEIGSISGKVTGVTARRVTLEINGQSYELRPAGKLSDVLEGS</sequence>
<reference evidence="2 3" key="1">
    <citation type="journal article" date="2020" name="Antonie Van Leeuwenhoek">
        <title>Rhodopirellula heiligendammensis sp. nov., Rhodopirellula pilleata sp. nov., and Rhodopirellula solitaria sp. nov. isolated from natural or artificial marine surfaces in Northern Germany and California, USA, and emended description of the genus Rhodopirellula.</title>
        <authorList>
            <person name="Kallscheuer N."/>
            <person name="Wiegand S."/>
            <person name="Jogler M."/>
            <person name="Boedeker C."/>
            <person name="Peeters S.H."/>
            <person name="Rast P."/>
            <person name="Heuer A."/>
            <person name="Jetten M.S.M."/>
            <person name="Rohde M."/>
            <person name="Jogler C."/>
        </authorList>
    </citation>
    <scope>NUCLEOTIDE SEQUENCE [LARGE SCALE GENOMIC DNA]</scope>
    <source>
        <strain evidence="2 3">Poly21</strain>
    </source>
</reference>
<dbReference type="InterPro" id="IPR015919">
    <property type="entry name" value="Cadherin-like_sf"/>
</dbReference>
<dbReference type="Proteomes" id="UP000319908">
    <property type="component" value="Unassembled WGS sequence"/>
</dbReference>
<dbReference type="EMBL" id="SJPU01000001">
    <property type="protein sequence ID" value="TWU19775.1"/>
    <property type="molecule type" value="Genomic_DNA"/>
</dbReference>
<protein>
    <recommendedName>
        <fullName evidence="4">Cadherin domain-containing protein</fullName>
    </recommendedName>
</protein>
<dbReference type="GO" id="GO:0016020">
    <property type="term" value="C:membrane"/>
    <property type="evidence" value="ECO:0007669"/>
    <property type="project" value="InterPro"/>
</dbReference>
<dbReference type="Gene3D" id="2.60.40.10">
    <property type="entry name" value="Immunoglobulins"/>
    <property type="match status" value="1"/>
</dbReference>
<name>A0A5C6C6N8_9BACT</name>
<dbReference type="GO" id="GO:0005509">
    <property type="term" value="F:calcium ion binding"/>
    <property type="evidence" value="ECO:0007669"/>
    <property type="project" value="InterPro"/>
</dbReference>
<keyword evidence="1" id="KW-0472">Membrane</keyword>
<keyword evidence="1" id="KW-1133">Transmembrane helix</keyword>
<dbReference type="AlphaFoldDB" id="A0A5C6C6N8"/>
<evidence type="ECO:0000313" key="3">
    <source>
        <dbReference type="Proteomes" id="UP000319908"/>
    </source>
</evidence>
<keyword evidence="1" id="KW-0812">Transmembrane</keyword>
<evidence type="ECO:0000256" key="1">
    <source>
        <dbReference type="SAM" id="Phobius"/>
    </source>
</evidence>
<proteinExistence type="predicted"/>
<dbReference type="OrthoDB" id="278280at2"/>
<gene>
    <name evidence="2" type="ORF">Poly21_19530</name>
</gene>
<dbReference type="RefSeq" id="WP_146406518.1">
    <property type="nucleotide sequence ID" value="NZ_SJPU01000001.1"/>
</dbReference>
<organism evidence="2 3">
    <name type="scientific">Allorhodopirellula heiligendammensis</name>
    <dbReference type="NCBI Taxonomy" id="2714739"/>
    <lineage>
        <taxon>Bacteria</taxon>
        <taxon>Pseudomonadati</taxon>
        <taxon>Planctomycetota</taxon>
        <taxon>Planctomycetia</taxon>
        <taxon>Pirellulales</taxon>
        <taxon>Pirellulaceae</taxon>
        <taxon>Allorhodopirellula</taxon>
    </lineage>
</organism>
<dbReference type="SUPFAM" id="SSF49313">
    <property type="entry name" value="Cadherin-like"/>
    <property type="match status" value="1"/>
</dbReference>
<dbReference type="InterPro" id="IPR013783">
    <property type="entry name" value="Ig-like_fold"/>
</dbReference>
<evidence type="ECO:0000313" key="2">
    <source>
        <dbReference type="EMBL" id="TWU19775.1"/>
    </source>
</evidence>
<accession>A0A5C6C6N8</accession>
<evidence type="ECO:0008006" key="4">
    <source>
        <dbReference type="Google" id="ProtNLM"/>
    </source>
</evidence>